<protein>
    <recommendedName>
        <fullName evidence="3">Sulfatase</fullName>
    </recommendedName>
</protein>
<dbReference type="EMBL" id="SIHJ01000001">
    <property type="protein sequence ID" value="TWT36562.1"/>
    <property type="molecule type" value="Genomic_DNA"/>
</dbReference>
<evidence type="ECO:0000313" key="2">
    <source>
        <dbReference type="Proteomes" id="UP000316714"/>
    </source>
</evidence>
<comment type="caution">
    <text evidence="1">The sequence shown here is derived from an EMBL/GenBank/DDBJ whole genome shotgun (WGS) entry which is preliminary data.</text>
</comment>
<dbReference type="Gene3D" id="3.40.720.10">
    <property type="entry name" value="Alkaline Phosphatase, subunit A"/>
    <property type="match status" value="1"/>
</dbReference>
<evidence type="ECO:0000313" key="1">
    <source>
        <dbReference type="EMBL" id="TWT36562.1"/>
    </source>
</evidence>
<dbReference type="AlphaFoldDB" id="A0A5C5VG02"/>
<name>A0A5C5VG02_9BACT</name>
<dbReference type="OrthoDB" id="127333at2"/>
<evidence type="ECO:0008006" key="3">
    <source>
        <dbReference type="Google" id="ProtNLM"/>
    </source>
</evidence>
<dbReference type="PANTHER" id="PTHR43737">
    <property type="entry name" value="BLL7424 PROTEIN"/>
    <property type="match status" value="1"/>
</dbReference>
<organism evidence="1 2">
    <name type="scientific">Posidoniimonas corsicana</name>
    <dbReference type="NCBI Taxonomy" id="1938618"/>
    <lineage>
        <taxon>Bacteria</taxon>
        <taxon>Pseudomonadati</taxon>
        <taxon>Planctomycetota</taxon>
        <taxon>Planctomycetia</taxon>
        <taxon>Pirellulales</taxon>
        <taxon>Lacipirellulaceae</taxon>
        <taxon>Posidoniimonas</taxon>
    </lineage>
</organism>
<dbReference type="PROSITE" id="PS51318">
    <property type="entry name" value="TAT"/>
    <property type="match status" value="1"/>
</dbReference>
<dbReference type="Pfam" id="PF07394">
    <property type="entry name" value="DUF1501"/>
    <property type="match status" value="1"/>
</dbReference>
<sequence>MELATQHNEIQHRRQFLRSTGIGLGAAALGSMVATPRRAVGSVGVHFPARAKRVIFLFMAGAPSQIDLFDYKPGLATQFNEPLPPSVSMGQRVTAMTKGKAQLVAPSMFKFSRQGESGLWMSELLPHLSSVADDLCLIKSTHTDAINHDPGKTLICTGSEIPGKASLGAWLSYGLGRMNENLPDFIVMNSAFWTGGTGNVQALYSRLWGSGFLPSRCQGVSLQPSGDPVLFLSNPAGVDRESRRRMLDLVSDLNRDHLQATGDPEIQTTIAQQEMAFRMQASVPELTDLSQETAETLALYGPEVHKSGSFARNCLLARRMMERDVRFVQLFHRGWDHHVGLPKKLRGQAFDVDQPSAGLIKDLKQRGLLDDTLVVFAGEFGRTTYCQGRLTPTDYGRDHHPRCFTTWMAGGGIKGGISYGVTDDFSYNIVENPVHVRDFNATILHQLGIDHNRLTFPFMGLDQKLVGVEEAHVVRDILG</sequence>
<keyword evidence="2" id="KW-1185">Reference proteome</keyword>
<dbReference type="InterPro" id="IPR017850">
    <property type="entry name" value="Alkaline_phosphatase_core_sf"/>
</dbReference>
<reference evidence="1 2" key="1">
    <citation type="submission" date="2019-02" db="EMBL/GenBank/DDBJ databases">
        <title>Deep-cultivation of Planctomycetes and their phenomic and genomic characterization uncovers novel biology.</title>
        <authorList>
            <person name="Wiegand S."/>
            <person name="Jogler M."/>
            <person name="Boedeker C."/>
            <person name="Pinto D."/>
            <person name="Vollmers J."/>
            <person name="Rivas-Marin E."/>
            <person name="Kohn T."/>
            <person name="Peeters S.H."/>
            <person name="Heuer A."/>
            <person name="Rast P."/>
            <person name="Oberbeckmann S."/>
            <person name="Bunk B."/>
            <person name="Jeske O."/>
            <person name="Meyerdierks A."/>
            <person name="Storesund J.E."/>
            <person name="Kallscheuer N."/>
            <person name="Luecker S."/>
            <person name="Lage O.M."/>
            <person name="Pohl T."/>
            <person name="Merkel B.J."/>
            <person name="Hornburger P."/>
            <person name="Mueller R.-W."/>
            <person name="Bruemmer F."/>
            <person name="Labrenz M."/>
            <person name="Spormann A.M."/>
            <person name="Op Den Camp H."/>
            <person name="Overmann J."/>
            <person name="Amann R."/>
            <person name="Jetten M.S.M."/>
            <person name="Mascher T."/>
            <person name="Medema M.H."/>
            <person name="Devos D.P."/>
            <person name="Kaster A.-K."/>
            <person name="Ovreas L."/>
            <person name="Rohde M."/>
            <person name="Galperin M.Y."/>
            <person name="Jogler C."/>
        </authorList>
    </citation>
    <scope>NUCLEOTIDE SEQUENCE [LARGE SCALE GENOMIC DNA]</scope>
    <source>
        <strain evidence="1 2">KOR34</strain>
    </source>
</reference>
<gene>
    <name evidence="1" type="ORF">KOR34_14680</name>
</gene>
<accession>A0A5C5VG02</accession>
<proteinExistence type="predicted"/>
<dbReference type="SUPFAM" id="SSF53649">
    <property type="entry name" value="Alkaline phosphatase-like"/>
    <property type="match status" value="1"/>
</dbReference>
<dbReference type="PANTHER" id="PTHR43737:SF1">
    <property type="entry name" value="DUF1501 DOMAIN-CONTAINING PROTEIN"/>
    <property type="match status" value="1"/>
</dbReference>
<dbReference type="Proteomes" id="UP000316714">
    <property type="component" value="Unassembled WGS sequence"/>
</dbReference>
<dbReference type="InterPro" id="IPR006311">
    <property type="entry name" value="TAT_signal"/>
</dbReference>
<dbReference type="RefSeq" id="WP_146563565.1">
    <property type="nucleotide sequence ID" value="NZ_SIHJ01000001.1"/>
</dbReference>
<dbReference type="InterPro" id="IPR010869">
    <property type="entry name" value="DUF1501"/>
</dbReference>